<evidence type="ECO:0000256" key="1">
    <source>
        <dbReference type="ARBA" id="ARBA00022741"/>
    </source>
</evidence>
<dbReference type="Proteomes" id="UP001204445">
    <property type="component" value="Unassembled WGS sequence"/>
</dbReference>
<accession>A0AAE3HM06</accession>
<dbReference type="InterPro" id="IPR027417">
    <property type="entry name" value="P-loop_NTPase"/>
</dbReference>
<dbReference type="GO" id="GO:0032153">
    <property type="term" value="C:cell division site"/>
    <property type="evidence" value="ECO:0007669"/>
    <property type="project" value="TreeGrafter"/>
</dbReference>
<evidence type="ECO:0000313" key="3">
    <source>
        <dbReference type="EMBL" id="MCS3903586.1"/>
    </source>
</evidence>
<dbReference type="GO" id="GO:0016887">
    <property type="term" value="F:ATP hydrolysis activity"/>
    <property type="evidence" value="ECO:0007669"/>
    <property type="project" value="InterPro"/>
</dbReference>
<dbReference type="InterPro" id="IPR005654">
    <property type="entry name" value="ATPase_AFG1-like"/>
</dbReference>
<evidence type="ECO:0000313" key="4">
    <source>
        <dbReference type="Proteomes" id="UP001204445"/>
    </source>
</evidence>
<dbReference type="GO" id="GO:0005737">
    <property type="term" value="C:cytoplasm"/>
    <property type="evidence" value="ECO:0007669"/>
    <property type="project" value="TreeGrafter"/>
</dbReference>
<keyword evidence="4" id="KW-1185">Reference proteome</keyword>
<proteinExistence type="predicted"/>
<dbReference type="RefSeq" id="WP_259055451.1">
    <property type="nucleotide sequence ID" value="NZ_JANUCT010000010.1"/>
</dbReference>
<sequence length="365" mass="41896">MTPLEQYQCERQAGRLQPDPEQEQVMQQLQALYDELLAFEQRRTGLWARLKQALGAESPAAPRGLYIWGSVGRGKTLMVDMFFHNLPFDDKLRMHFHRFMQMIHQRLRELPDTSDPLPIIAEQLSRQARVICFDEFHVGDITDAMLLAGLFRALFERGVVLVATSNTEPQYLYWDGLQRERFLPAIELIEQHTRVVPIGGKTDHRLQFLDNAEIYHCPLDDEAQRCLYNNFINLAPEPGSEGGTIEIEGRAIETVREADGVVWFEFDALCDGPRSAADYIEIARTYQAVLLANVPRLDADKEDRAKRLINLVDELYDRRVKLIISAECAPDGLYCGNRHAADFQRTISRLQEMRSHAYLAGSHRP</sequence>
<dbReference type="SUPFAM" id="SSF52540">
    <property type="entry name" value="P-loop containing nucleoside triphosphate hydrolases"/>
    <property type="match status" value="1"/>
</dbReference>
<dbReference type="PANTHER" id="PTHR12169">
    <property type="entry name" value="ATPASE N2B"/>
    <property type="match status" value="1"/>
</dbReference>
<dbReference type="Pfam" id="PF03969">
    <property type="entry name" value="AFG1_ATPase"/>
    <property type="match status" value="1"/>
</dbReference>
<evidence type="ECO:0000256" key="2">
    <source>
        <dbReference type="ARBA" id="ARBA00022840"/>
    </source>
</evidence>
<organism evidence="3 4">
    <name type="scientific">Methylohalomonas lacus</name>
    <dbReference type="NCBI Taxonomy" id="398773"/>
    <lineage>
        <taxon>Bacteria</taxon>
        <taxon>Pseudomonadati</taxon>
        <taxon>Pseudomonadota</taxon>
        <taxon>Gammaproteobacteria</taxon>
        <taxon>Methylohalomonadales</taxon>
        <taxon>Methylohalomonadaceae</taxon>
        <taxon>Methylohalomonas</taxon>
    </lineage>
</organism>
<keyword evidence="3" id="KW-0131">Cell cycle</keyword>
<gene>
    <name evidence="3" type="ORF">J2T55_001615</name>
</gene>
<dbReference type="PANTHER" id="PTHR12169:SF6">
    <property type="entry name" value="AFG1-LIKE ATPASE"/>
    <property type="match status" value="1"/>
</dbReference>
<name>A0AAE3HM06_9GAMM</name>
<dbReference type="AlphaFoldDB" id="A0AAE3HM06"/>
<dbReference type="EMBL" id="JANUCT010000010">
    <property type="protein sequence ID" value="MCS3903586.1"/>
    <property type="molecule type" value="Genomic_DNA"/>
</dbReference>
<keyword evidence="1" id="KW-0547">Nucleotide-binding</keyword>
<dbReference type="NCBIfam" id="NF040713">
    <property type="entry name" value="ZapE"/>
    <property type="match status" value="1"/>
</dbReference>
<keyword evidence="3" id="KW-0132">Cell division</keyword>
<dbReference type="Gene3D" id="3.40.50.300">
    <property type="entry name" value="P-loop containing nucleotide triphosphate hydrolases"/>
    <property type="match status" value="1"/>
</dbReference>
<dbReference type="GO" id="GO:0051301">
    <property type="term" value="P:cell division"/>
    <property type="evidence" value="ECO:0007669"/>
    <property type="project" value="UniProtKB-KW"/>
</dbReference>
<dbReference type="GO" id="GO:0005524">
    <property type="term" value="F:ATP binding"/>
    <property type="evidence" value="ECO:0007669"/>
    <property type="project" value="UniProtKB-KW"/>
</dbReference>
<reference evidence="3" key="1">
    <citation type="submission" date="2022-08" db="EMBL/GenBank/DDBJ databases">
        <title>Genomic Encyclopedia of Type Strains, Phase III (KMG-III): the genomes of soil and plant-associated and newly described type strains.</title>
        <authorList>
            <person name="Whitman W."/>
        </authorList>
    </citation>
    <scope>NUCLEOTIDE SEQUENCE</scope>
    <source>
        <strain evidence="3">HMT 1</strain>
    </source>
</reference>
<comment type="caution">
    <text evidence="3">The sequence shown here is derived from an EMBL/GenBank/DDBJ whole genome shotgun (WGS) entry which is preliminary data.</text>
</comment>
<protein>
    <submittedName>
        <fullName evidence="3">Cell division protein ZapE</fullName>
    </submittedName>
</protein>
<keyword evidence="2" id="KW-0067">ATP-binding</keyword>